<dbReference type="Pfam" id="PF00117">
    <property type="entry name" value="GATase"/>
    <property type="match status" value="1"/>
</dbReference>
<dbReference type="SUPFAM" id="SSF52317">
    <property type="entry name" value="Class I glutamine amidotransferase-like"/>
    <property type="match status" value="1"/>
</dbReference>
<dbReference type="FunFam" id="3.40.50.880:FF:000033">
    <property type="entry name" value="Glutamine amidotransferase class-I"/>
    <property type="match status" value="1"/>
</dbReference>
<protein>
    <recommendedName>
        <fullName evidence="1">Glutamine amidotransferase domain-containing protein</fullName>
    </recommendedName>
</protein>
<evidence type="ECO:0000313" key="2">
    <source>
        <dbReference type="EMBL" id="SVB66162.1"/>
    </source>
</evidence>
<dbReference type="InterPro" id="IPR029062">
    <property type="entry name" value="Class_I_gatase-like"/>
</dbReference>
<accession>A0A382FU88</accession>
<reference evidence="2" key="1">
    <citation type="submission" date="2018-05" db="EMBL/GenBank/DDBJ databases">
        <authorList>
            <person name="Lanie J.A."/>
            <person name="Ng W.-L."/>
            <person name="Kazmierczak K.M."/>
            <person name="Andrzejewski T.M."/>
            <person name="Davidsen T.M."/>
            <person name="Wayne K.J."/>
            <person name="Tettelin H."/>
            <person name="Glass J.I."/>
            <person name="Rusch D."/>
            <person name="Podicherti R."/>
            <person name="Tsui H.-C.T."/>
            <person name="Winkler M.E."/>
        </authorList>
    </citation>
    <scope>NUCLEOTIDE SEQUENCE</scope>
</reference>
<gene>
    <name evidence="2" type="ORF">METZ01_LOCUS219016</name>
</gene>
<sequence>MTEILVIQNAAIEGIGQLGKMLESDGYTLKTINAKQEKIPQKKFPFLIILGSPDSVNDNLSHFADELKLVKDYVSENIPVLGICLGSQLLAKAFGSKIYRGEKKEVGFYHDIIPENQNQSKIFSNFRKPFSVFHWHNETFDLPNQATRLASSINYPNQAFKIGSAVGIQFHLEIDEPTINLWLNTTKEDISNTHIQNVKDEIPKYLTMIEGNMMKFYKNLKKEFSL</sequence>
<organism evidence="2">
    <name type="scientific">marine metagenome</name>
    <dbReference type="NCBI Taxonomy" id="408172"/>
    <lineage>
        <taxon>unclassified sequences</taxon>
        <taxon>metagenomes</taxon>
        <taxon>ecological metagenomes</taxon>
    </lineage>
</organism>
<evidence type="ECO:0000259" key="1">
    <source>
        <dbReference type="Pfam" id="PF00117"/>
    </source>
</evidence>
<feature type="domain" description="Glutamine amidotransferase" evidence="1">
    <location>
        <begin position="30"/>
        <end position="174"/>
    </location>
</feature>
<dbReference type="EMBL" id="UINC01051700">
    <property type="protein sequence ID" value="SVB66162.1"/>
    <property type="molecule type" value="Genomic_DNA"/>
</dbReference>
<name>A0A382FU88_9ZZZZ</name>
<dbReference type="PANTHER" id="PTHR42695">
    <property type="entry name" value="GLUTAMINE AMIDOTRANSFERASE YLR126C-RELATED"/>
    <property type="match status" value="1"/>
</dbReference>
<dbReference type="InterPro" id="IPR044992">
    <property type="entry name" value="ChyE-like"/>
</dbReference>
<proteinExistence type="predicted"/>
<dbReference type="PROSITE" id="PS51273">
    <property type="entry name" value="GATASE_TYPE_1"/>
    <property type="match status" value="1"/>
</dbReference>
<dbReference type="InterPro" id="IPR017926">
    <property type="entry name" value="GATASE"/>
</dbReference>
<dbReference type="CDD" id="cd01741">
    <property type="entry name" value="GATase1_1"/>
    <property type="match status" value="1"/>
</dbReference>
<dbReference type="GO" id="GO:0005829">
    <property type="term" value="C:cytosol"/>
    <property type="evidence" value="ECO:0007669"/>
    <property type="project" value="TreeGrafter"/>
</dbReference>
<dbReference type="AlphaFoldDB" id="A0A382FU88"/>
<dbReference type="PANTHER" id="PTHR42695:SF5">
    <property type="entry name" value="GLUTAMINE AMIDOTRANSFERASE YLR126C-RELATED"/>
    <property type="match status" value="1"/>
</dbReference>
<dbReference type="Gene3D" id="3.40.50.880">
    <property type="match status" value="1"/>
</dbReference>